<keyword evidence="2" id="KW-0449">Lipoprotein</keyword>
<comment type="similarity">
    <text evidence="1 2">Belongs to the outer membrane factor (OMF) (TC 1.B.17) family.</text>
</comment>
<dbReference type="AlphaFoldDB" id="A0A0N7JVH8"/>
<feature type="transmembrane region" description="Helical" evidence="3">
    <location>
        <begin position="31"/>
        <end position="50"/>
    </location>
</feature>
<evidence type="ECO:0000313" key="5">
    <source>
        <dbReference type="Proteomes" id="UP000019146"/>
    </source>
</evidence>
<proteinExistence type="inferred from homology"/>
<keyword evidence="3" id="KW-1133">Transmembrane helix</keyword>
<gene>
    <name evidence="4" type="ORF">K788_0007563</name>
</gene>
<dbReference type="PANTHER" id="PTHR30203:SF25">
    <property type="entry name" value="OUTER MEMBRANE PROTEIN-RELATED"/>
    <property type="match status" value="1"/>
</dbReference>
<evidence type="ECO:0000256" key="3">
    <source>
        <dbReference type="SAM" id="Phobius"/>
    </source>
</evidence>
<dbReference type="GO" id="GO:0005886">
    <property type="term" value="C:plasma membrane"/>
    <property type="evidence" value="ECO:0007669"/>
    <property type="project" value="UniProtKB-SubCell"/>
</dbReference>
<dbReference type="NCBIfam" id="TIGR01845">
    <property type="entry name" value="outer_NodT"/>
    <property type="match status" value="1"/>
</dbReference>
<dbReference type="Pfam" id="PF02321">
    <property type="entry name" value="OEP"/>
    <property type="match status" value="2"/>
</dbReference>
<protein>
    <submittedName>
        <fullName evidence="4">Outer membrane component of tripartite multidrug resistance system</fullName>
    </submittedName>
</protein>
<evidence type="ECO:0000313" key="4">
    <source>
        <dbReference type="EMBL" id="ALL69253.1"/>
    </source>
</evidence>
<dbReference type="SUPFAM" id="SSF56954">
    <property type="entry name" value="Outer membrane efflux proteins (OEP)"/>
    <property type="match status" value="1"/>
</dbReference>
<evidence type="ECO:0000256" key="2">
    <source>
        <dbReference type="RuleBase" id="RU362097"/>
    </source>
</evidence>
<dbReference type="Proteomes" id="UP000019146">
    <property type="component" value="Chromosome 2"/>
</dbReference>
<dbReference type="EMBL" id="CP012747">
    <property type="protein sequence ID" value="ALL69253.1"/>
    <property type="molecule type" value="Genomic_DNA"/>
</dbReference>
<dbReference type="PANTHER" id="PTHR30203">
    <property type="entry name" value="OUTER MEMBRANE CATION EFFLUX PROTEIN"/>
    <property type="match status" value="1"/>
</dbReference>
<dbReference type="KEGG" id="bcai:K788_0007563"/>
<reference evidence="4 5" key="1">
    <citation type="journal article" date="2014" name="Genome Announc.">
        <title>Draft Genome Sequence of the Haloacid-Degrading Burkholderia caribensis Strain MBA4.</title>
        <authorList>
            <person name="Pan Y."/>
            <person name="Kong K.F."/>
            <person name="Tsang J.S."/>
        </authorList>
    </citation>
    <scope>NUCLEOTIDE SEQUENCE [LARGE SCALE GENOMIC DNA]</scope>
    <source>
        <strain evidence="4 5">MBA4</strain>
    </source>
</reference>
<organism evidence="4 5">
    <name type="scientific">Paraburkholderia caribensis MBA4</name>
    <dbReference type="NCBI Taxonomy" id="1323664"/>
    <lineage>
        <taxon>Bacteria</taxon>
        <taxon>Pseudomonadati</taxon>
        <taxon>Pseudomonadota</taxon>
        <taxon>Betaproteobacteria</taxon>
        <taxon>Burkholderiales</taxon>
        <taxon>Burkholderiaceae</taxon>
        <taxon>Paraburkholderia</taxon>
    </lineage>
</organism>
<comment type="subcellular location">
    <subcellularLocation>
        <location evidence="2">Cell membrane</location>
        <topology evidence="2">Lipid-anchor</topology>
    </subcellularLocation>
</comment>
<dbReference type="Gene3D" id="2.20.200.10">
    <property type="entry name" value="Outer membrane efflux proteins (OEP)"/>
    <property type="match status" value="1"/>
</dbReference>
<name>A0A0N7JVH8_9BURK</name>
<keyword evidence="2 3" id="KW-0812">Transmembrane</keyword>
<dbReference type="InterPro" id="IPR003423">
    <property type="entry name" value="OMP_efflux"/>
</dbReference>
<evidence type="ECO:0000256" key="1">
    <source>
        <dbReference type="ARBA" id="ARBA00007613"/>
    </source>
</evidence>
<keyword evidence="2" id="KW-1134">Transmembrane beta strand</keyword>
<keyword evidence="2" id="KW-0564">Palmitate</keyword>
<accession>A0A0N7JVH8</accession>
<dbReference type="Gene3D" id="1.20.1600.10">
    <property type="entry name" value="Outer membrane efflux proteins (OEP)"/>
    <property type="match status" value="1"/>
</dbReference>
<keyword evidence="2 3" id="KW-0472">Membrane</keyword>
<dbReference type="InterPro" id="IPR010131">
    <property type="entry name" value="MdtP/NodT-like"/>
</dbReference>
<dbReference type="GO" id="GO:0015562">
    <property type="term" value="F:efflux transmembrane transporter activity"/>
    <property type="evidence" value="ECO:0007669"/>
    <property type="project" value="InterPro"/>
</dbReference>
<sequence length="512" mass="55034">MMKPIDFAAQRGAAAARSGSRFVSRRVVRRVSYLASMLSPVAALLTLLIAGCTVGPDYKGAPTTASATSFKRAPDGVQATAPGVAAWWVALNDPQLTALIEAGIDNSPDLRAAQARVRQARAGLTQQQSNALPKVGASAAYLRMREPDLSSLSGGSSGSSGGRGPVALYLAGFDASWELDLFGGTRRAVEAASAEADASEADLADTHVQLAAEIGSTYVGLRDQQQRIAIVRKSAELEEHVLSLTEQRRERGVSSQVDVERVRTQVENTRNALIPLDAQIAESLDQLALLTGREPGALDDMLKQPAPLPALPQTVAVGDPAQLLRRRPDVRAAERRLASQSAQIGEREADWFPKVTLFGSLSFSAADPGHLVRKDNLTWLGVPYLQWNAFDFGRTKAKVDQARASFDEAQAKYESTVLGALRDADVALSRYGHERENVVSLRTVEGSATRAATLTEQRYRAGTATALDWIDAERTRYTAEQNRVQSDAQLIKDYVALQKSLGLGWDGSASAQ</sequence>